<proteinExistence type="predicted"/>
<gene>
    <name evidence="4" type="ORF">ENE75_09960</name>
</gene>
<dbReference type="InterPro" id="IPR004089">
    <property type="entry name" value="MCPsignal_dom"/>
</dbReference>
<dbReference type="Gene3D" id="1.10.287.950">
    <property type="entry name" value="Methyl-accepting chemotaxis protein"/>
    <property type="match status" value="1"/>
</dbReference>
<evidence type="ECO:0000259" key="3">
    <source>
        <dbReference type="PROSITE" id="PS50111"/>
    </source>
</evidence>
<protein>
    <recommendedName>
        <fullName evidence="3">Methyl-accepting transducer domain-containing protein</fullName>
    </recommendedName>
</protein>
<dbReference type="Pfam" id="PF00015">
    <property type="entry name" value="MCPsignal"/>
    <property type="match status" value="1"/>
</dbReference>
<keyword evidence="1 2" id="KW-0807">Transducer</keyword>
<dbReference type="SMART" id="SM00283">
    <property type="entry name" value="MA"/>
    <property type="match status" value="1"/>
</dbReference>
<name>A0A3S2X2N1_9BURK</name>
<dbReference type="SUPFAM" id="SSF58104">
    <property type="entry name" value="Methyl-accepting chemotaxis protein (MCP) signaling domain"/>
    <property type="match status" value="1"/>
</dbReference>
<accession>A0A3S2X2N1</accession>
<dbReference type="PROSITE" id="PS50111">
    <property type="entry name" value="CHEMOTAXIS_TRANSDUC_2"/>
    <property type="match status" value="1"/>
</dbReference>
<dbReference type="Proteomes" id="UP000288178">
    <property type="component" value="Unassembled WGS sequence"/>
</dbReference>
<comment type="caution">
    <text evidence="4">The sequence shown here is derived from an EMBL/GenBank/DDBJ whole genome shotgun (WGS) entry which is preliminary data.</text>
</comment>
<evidence type="ECO:0000313" key="5">
    <source>
        <dbReference type="Proteomes" id="UP000288178"/>
    </source>
</evidence>
<evidence type="ECO:0000313" key="4">
    <source>
        <dbReference type="EMBL" id="RVT52729.1"/>
    </source>
</evidence>
<dbReference type="EMBL" id="SACT01000002">
    <property type="protein sequence ID" value="RVT52729.1"/>
    <property type="molecule type" value="Genomic_DNA"/>
</dbReference>
<reference evidence="4 5" key="1">
    <citation type="submission" date="2019-01" db="EMBL/GenBank/DDBJ databases">
        <authorList>
            <person name="Chen W.-M."/>
        </authorList>
    </citation>
    <scope>NUCLEOTIDE SEQUENCE [LARGE SCALE GENOMIC DNA]</scope>
    <source>
        <strain evidence="4 5">ICH-3</strain>
    </source>
</reference>
<keyword evidence="5" id="KW-1185">Reference proteome</keyword>
<evidence type="ECO:0000256" key="2">
    <source>
        <dbReference type="PROSITE-ProRule" id="PRU00284"/>
    </source>
</evidence>
<evidence type="ECO:0000256" key="1">
    <source>
        <dbReference type="ARBA" id="ARBA00023224"/>
    </source>
</evidence>
<dbReference type="GO" id="GO:0007165">
    <property type="term" value="P:signal transduction"/>
    <property type="evidence" value="ECO:0007669"/>
    <property type="project" value="UniProtKB-KW"/>
</dbReference>
<dbReference type="GO" id="GO:0016020">
    <property type="term" value="C:membrane"/>
    <property type="evidence" value="ECO:0007669"/>
    <property type="project" value="InterPro"/>
</dbReference>
<sequence>MNLAALTRIPGSARWALARINEGAAALNTRVLPLTPVAWAVSSFLSRIRGLVLAARGGSIVTATNVAHLKKHVELTATRAEQQLGDAQSLQQAAARVTELSQAVEGGAQTIAEMSSRNLASADGSMTELQQVRARMAEMEATVAAFGTTVQQLAEGARAIEAIGTTIRGIAMQTNLLALNAAIEAARAGEAGRGFSVVAAEVRGLAARVNHETSEISTRSSAMLALVQQTMDGTASITAGVTQSAGSIDSTARRFEGLVDDFRSMAATVQQIAGSIGELAGVNRDMNSRIGAVSDSARVVHELMGHSAARVDDLRQSTETIQGTLAEFRTGGTTFDALVEATTRLRDDTAAALQRHADAGVAIFDQDYQPIAGSNPPRFTTRYDQAVEAELQALYDALLGQLDGALYALAVDNKGYAPAHNRKFSEPPNGDYDHDLAKSRHKRIFDDPVGAKLARNTKPFLFQTYLRDTGEVVNDLSMPIMIGGRHWGAIRVGFDSERLK</sequence>
<dbReference type="PANTHER" id="PTHR32089:SF112">
    <property type="entry name" value="LYSOZYME-LIKE PROTEIN-RELATED"/>
    <property type="match status" value="1"/>
</dbReference>
<dbReference type="PANTHER" id="PTHR32089">
    <property type="entry name" value="METHYL-ACCEPTING CHEMOTAXIS PROTEIN MCPB"/>
    <property type="match status" value="1"/>
</dbReference>
<dbReference type="OrthoDB" id="2489132at2"/>
<dbReference type="AlphaFoldDB" id="A0A3S2X2N1"/>
<feature type="domain" description="Methyl-accepting transducer" evidence="3">
    <location>
        <begin position="58"/>
        <end position="294"/>
    </location>
</feature>
<dbReference type="RefSeq" id="WP_128198101.1">
    <property type="nucleotide sequence ID" value="NZ_SACT01000002.1"/>
</dbReference>
<organism evidence="4 5">
    <name type="scientific">Rubrivivax albus</name>
    <dbReference type="NCBI Taxonomy" id="2499835"/>
    <lineage>
        <taxon>Bacteria</taxon>
        <taxon>Pseudomonadati</taxon>
        <taxon>Pseudomonadota</taxon>
        <taxon>Betaproteobacteria</taxon>
        <taxon>Burkholderiales</taxon>
        <taxon>Sphaerotilaceae</taxon>
        <taxon>Rubrivivax</taxon>
    </lineage>
</organism>